<evidence type="ECO:0000256" key="1">
    <source>
        <dbReference type="ARBA" id="ARBA00022723"/>
    </source>
</evidence>
<keyword evidence="1" id="KW-0479">Metal-binding</keyword>
<dbReference type="Gene3D" id="3.30.1120.10">
    <property type="match status" value="1"/>
</dbReference>
<evidence type="ECO:0000313" key="4">
    <source>
        <dbReference type="EMBL" id="OQV17329.1"/>
    </source>
</evidence>
<keyword evidence="2" id="KW-0106">Calcium</keyword>
<evidence type="ECO:0000256" key="3">
    <source>
        <dbReference type="ARBA" id="ARBA00023180"/>
    </source>
</evidence>
<dbReference type="Proteomes" id="UP000192578">
    <property type="component" value="Unassembled WGS sequence"/>
</dbReference>
<organism evidence="4 5">
    <name type="scientific">Hypsibius exemplaris</name>
    <name type="common">Freshwater tardigrade</name>
    <dbReference type="NCBI Taxonomy" id="2072580"/>
    <lineage>
        <taxon>Eukaryota</taxon>
        <taxon>Metazoa</taxon>
        <taxon>Ecdysozoa</taxon>
        <taxon>Tardigrada</taxon>
        <taxon>Eutardigrada</taxon>
        <taxon>Parachela</taxon>
        <taxon>Hypsibioidea</taxon>
        <taxon>Hypsibiidae</taxon>
        <taxon>Hypsibius</taxon>
    </lineage>
</organism>
<dbReference type="AlphaFoldDB" id="A0A1W0WQ66"/>
<accession>A0A1W0WQ66</accession>
<gene>
    <name evidence="4" type="ORF">BV898_08578</name>
</gene>
<dbReference type="GO" id="GO:0008484">
    <property type="term" value="F:sulfuric ester hydrolase activity"/>
    <property type="evidence" value="ECO:0007669"/>
    <property type="project" value="InterPro"/>
</dbReference>
<comment type="caution">
    <text evidence="4">The sequence shown here is derived from an EMBL/GenBank/DDBJ whole genome shotgun (WGS) entry which is preliminary data.</text>
</comment>
<evidence type="ECO:0000256" key="2">
    <source>
        <dbReference type="ARBA" id="ARBA00022837"/>
    </source>
</evidence>
<sequence length="174" mass="19922">MPFGLPTQADLFQQVGYSTWHLEKWQLGVVTRQYFPNAHSFDYSYGLTRPPLRENGKAVYKNIISSVYFPELINNPRTHPRSKLHEALLPVLCHAWYRNWFITRPVETNCIIPEGIEVSQCLPNVSNCLFDLLNDPCKMNNIAASYPTMLKLLQDKVKVYAATSIPSGIRPLDP</sequence>
<keyword evidence="5" id="KW-1185">Reference proteome</keyword>
<dbReference type="GO" id="GO:0046872">
    <property type="term" value="F:metal ion binding"/>
    <property type="evidence" value="ECO:0007669"/>
    <property type="project" value="UniProtKB-KW"/>
</dbReference>
<evidence type="ECO:0000313" key="5">
    <source>
        <dbReference type="Proteomes" id="UP000192578"/>
    </source>
</evidence>
<dbReference type="SUPFAM" id="SSF53649">
    <property type="entry name" value="Alkaline phosphatase-like"/>
    <property type="match status" value="2"/>
</dbReference>
<dbReference type="InterPro" id="IPR017850">
    <property type="entry name" value="Alkaline_phosphatase_core_sf"/>
</dbReference>
<dbReference type="InterPro" id="IPR047115">
    <property type="entry name" value="ARSB"/>
</dbReference>
<dbReference type="PANTHER" id="PTHR10342">
    <property type="entry name" value="ARYLSULFATASE"/>
    <property type="match status" value="1"/>
</dbReference>
<evidence type="ECO:0008006" key="6">
    <source>
        <dbReference type="Google" id="ProtNLM"/>
    </source>
</evidence>
<dbReference type="EMBL" id="MTYJ01000062">
    <property type="protein sequence ID" value="OQV17329.1"/>
    <property type="molecule type" value="Genomic_DNA"/>
</dbReference>
<name>A0A1W0WQ66_HYPEX</name>
<reference evidence="5" key="1">
    <citation type="submission" date="2017-01" db="EMBL/GenBank/DDBJ databases">
        <title>Comparative genomics of anhydrobiosis in the tardigrade Hypsibius dujardini.</title>
        <authorList>
            <person name="Yoshida Y."/>
            <person name="Koutsovoulos G."/>
            <person name="Laetsch D."/>
            <person name="Stevens L."/>
            <person name="Kumar S."/>
            <person name="Horikawa D."/>
            <person name="Ishino K."/>
            <person name="Komine S."/>
            <person name="Tomita M."/>
            <person name="Blaxter M."/>
            <person name="Arakawa K."/>
        </authorList>
    </citation>
    <scope>NUCLEOTIDE SEQUENCE [LARGE SCALE GENOMIC DNA]</scope>
    <source>
        <strain evidence="5">Z151</strain>
    </source>
</reference>
<dbReference type="PANTHER" id="PTHR10342:SF274">
    <property type="entry name" value="ARYLSULFATASE B"/>
    <property type="match status" value="1"/>
</dbReference>
<protein>
    <recommendedName>
        <fullName evidence="6">Arylsulfatase B</fullName>
    </recommendedName>
</protein>
<proteinExistence type="predicted"/>
<dbReference type="OrthoDB" id="6514956at2759"/>
<keyword evidence="3" id="KW-0325">Glycoprotein</keyword>